<accession>A0ACC1DJV7</accession>
<gene>
    <name evidence="1" type="ORF">K1T71_000320</name>
</gene>
<evidence type="ECO:0000313" key="1">
    <source>
        <dbReference type="EMBL" id="KAJ0183897.1"/>
    </source>
</evidence>
<dbReference type="Proteomes" id="UP000824533">
    <property type="component" value="Linkage Group LG01"/>
</dbReference>
<proteinExistence type="predicted"/>
<keyword evidence="2" id="KW-1185">Reference proteome</keyword>
<sequence>MNLPFPSINPRLVYYRWFSNDSNLADDEFELAAIELENQIRFNRISMRYTQQMIIGQPDPDSVDGDTAATEDGVGEHFEVEETSPSFEYVPDNEVVEEEENSDDYEDVEEEEVLSRSLDDLDILIDHESSEATSHWSSLR</sequence>
<comment type="caution">
    <text evidence="1">The sequence shown here is derived from an EMBL/GenBank/DDBJ whole genome shotgun (WGS) entry which is preliminary data.</text>
</comment>
<evidence type="ECO:0000313" key="2">
    <source>
        <dbReference type="Proteomes" id="UP000824533"/>
    </source>
</evidence>
<reference evidence="1 2" key="1">
    <citation type="journal article" date="2021" name="Front. Genet.">
        <title>Chromosome-Level Genome Assembly Reveals Significant Gene Expansion in the Toll and IMD Signaling Pathways of Dendrolimus kikuchii.</title>
        <authorList>
            <person name="Zhou J."/>
            <person name="Wu P."/>
            <person name="Xiong Z."/>
            <person name="Liu N."/>
            <person name="Zhao N."/>
            <person name="Ji M."/>
            <person name="Qiu Y."/>
            <person name="Yang B."/>
        </authorList>
    </citation>
    <scope>NUCLEOTIDE SEQUENCE [LARGE SCALE GENOMIC DNA]</scope>
    <source>
        <strain evidence="1">Ann1</strain>
    </source>
</reference>
<organism evidence="1 2">
    <name type="scientific">Dendrolimus kikuchii</name>
    <dbReference type="NCBI Taxonomy" id="765133"/>
    <lineage>
        <taxon>Eukaryota</taxon>
        <taxon>Metazoa</taxon>
        <taxon>Ecdysozoa</taxon>
        <taxon>Arthropoda</taxon>
        <taxon>Hexapoda</taxon>
        <taxon>Insecta</taxon>
        <taxon>Pterygota</taxon>
        <taxon>Neoptera</taxon>
        <taxon>Endopterygota</taxon>
        <taxon>Lepidoptera</taxon>
        <taxon>Glossata</taxon>
        <taxon>Ditrysia</taxon>
        <taxon>Bombycoidea</taxon>
        <taxon>Lasiocampidae</taxon>
        <taxon>Dendrolimus</taxon>
    </lineage>
</organism>
<protein>
    <submittedName>
        <fullName evidence="1">Uncharacterized protein</fullName>
    </submittedName>
</protein>
<name>A0ACC1DJV7_9NEOP</name>
<dbReference type="EMBL" id="CM034387">
    <property type="protein sequence ID" value="KAJ0183897.1"/>
    <property type="molecule type" value="Genomic_DNA"/>
</dbReference>